<keyword evidence="9" id="KW-0472">Membrane</keyword>
<evidence type="ECO:0000256" key="9">
    <source>
        <dbReference type="ARBA" id="ARBA00023136"/>
    </source>
</evidence>
<protein>
    <recommendedName>
        <fullName evidence="11">ATP synthase F(0) complex subunit e, mitochondrial</fullName>
    </recommendedName>
</protein>
<keyword evidence="7 11" id="KW-0406">Ion transport</keyword>
<evidence type="ECO:0000313" key="13">
    <source>
        <dbReference type="EMBL" id="CAA9996152.1"/>
    </source>
</evidence>
<dbReference type="GO" id="GO:0005743">
    <property type="term" value="C:mitochondrial inner membrane"/>
    <property type="evidence" value="ECO:0007669"/>
    <property type="project" value="UniProtKB-SubCell"/>
</dbReference>
<evidence type="ECO:0000256" key="11">
    <source>
        <dbReference type="RuleBase" id="RU367005"/>
    </source>
</evidence>
<keyword evidence="10 11" id="KW-0066">ATP synthesis</keyword>
<dbReference type="AlphaFoldDB" id="A0A6H5G2X3"/>
<evidence type="ECO:0000256" key="5">
    <source>
        <dbReference type="ARBA" id="ARBA00022781"/>
    </source>
</evidence>
<dbReference type="EMBL" id="CADCXU010004432">
    <property type="protein sequence ID" value="CAA9996152.1"/>
    <property type="molecule type" value="Genomic_DNA"/>
</dbReference>
<dbReference type="InterPro" id="IPR008386">
    <property type="entry name" value="ATP_synth_F0_esu_mt"/>
</dbReference>
<gene>
    <name evidence="12" type="ORF">NTEN_LOCUS2746</name>
    <name evidence="13" type="ORF">NTEN_LOCUS2747</name>
</gene>
<dbReference type="GO" id="GO:0015986">
    <property type="term" value="P:proton motive force-driven ATP synthesis"/>
    <property type="evidence" value="ECO:0007669"/>
    <property type="project" value="InterPro"/>
</dbReference>
<organism evidence="12 14">
    <name type="scientific">Nesidiocoris tenuis</name>
    <dbReference type="NCBI Taxonomy" id="355587"/>
    <lineage>
        <taxon>Eukaryota</taxon>
        <taxon>Metazoa</taxon>
        <taxon>Ecdysozoa</taxon>
        <taxon>Arthropoda</taxon>
        <taxon>Hexapoda</taxon>
        <taxon>Insecta</taxon>
        <taxon>Pterygota</taxon>
        <taxon>Neoptera</taxon>
        <taxon>Paraneoptera</taxon>
        <taxon>Hemiptera</taxon>
        <taxon>Heteroptera</taxon>
        <taxon>Panheteroptera</taxon>
        <taxon>Cimicomorpha</taxon>
        <taxon>Miridae</taxon>
        <taxon>Dicyphina</taxon>
        <taxon>Nesidiocoris</taxon>
    </lineage>
</organism>
<comment type="similarity">
    <text evidence="2 11">Belongs to the ATPase e subunit family.</text>
</comment>
<evidence type="ECO:0000256" key="10">
    <source>
        <dbReference type="ARBA" id="ARBA00023310"/>
    </source>
</evidence>
<keyword evidence="8 11" id="KW-0496">Mitochondrion</keyword>
<dbReference type="Proteomes" id="UP000479000">
    <property type="component" value="Unassembled WGS sequence"/>
</dbReference>
<dbReference type="OrthoDB" id="9982108at2759"/>
<comment type="subcellular location">
    <subcellularLocation>
        <location evidence="1 11">Mitochondrion inner membrane</location>
    </subcellularLocation>
</comment>
<keyword evidence="6 11" id="KW-0999">Mitochondrion inner membrane</keyword>
<reference evidence="12 14" key="1">
    <citation type="submission" date="2020-02" db="EMBL/GenBank/DDBJ databases">
        <authorList>
            <person name="Ferguson B K."/>
        </authorList>
    </citation>
    <scope>NUCLEOTIDE SEQUENCE [LARGE SCALE GENOMIC DNA]</scope>
</reference>
<evidence type="ECO:0000256" key="7">
    <source>
        <dbReference type="ARBA" id="ARBA00023065"/>
    </source>
</evidence>
<keyword evidence="4 11" id="KW-0138">CF(0)</keyword>
<comment type="function">
    <text evidence="11">Subunit e, of the mitochondrial membrane ATP synthase complex (F(1)F(0) ATP synthase or Complex V) that produces ATP from ADP in the presence of a proton gradient across the membrane which is generated by electron transport complexes of the respiratory chain. ATP synthase complex consist of a soluble F(1) head domain - the catalytic core - and a membrane F(1) domain - the membrane proton channel. These two domains are linked by a central stalk rotating inside the F(1) region and a stationary peripheral stalk. During catalysis, ATP synthesis in the catalytic domain of F(1) is coupled via a rotary mechanism of the central stalk subunits to proton translocation. In vivo, can only synthesize ATP although its ATP hydrolase activity can be activated artificially in vitro. Part of the complex F(0) domain.</text>
</comment>
<keyword evidence="5 11" id="KW-0375">Hydrogen ion transport</keyword>
<evidence type="ECO:0000256" key="2">
    <source>
        <dbReference type="ARBA" id="ARBA00007333"/>
    </source>
</evidence>
<dbReference type="Pfam" id="PF05680">
    <property type="entry name" value="ATP-synt_E"/>
    <property type="match status" value="1"/>
</dbReference>
<evidence type="ECO:0000256" key="6">
    <source>
        <dbReference type="ARBA" id="ARBA00022792"/>
    </source>
</evidence>
<name>A0A6H5G2X3_9HEMI</name>
<evidence type="ECO:0000313" key="14">
    <source>
        <dbReference type="Proteomes" id="UP000479000"/>
    </source>
</evidence>
<keyword evidence="3 11" id="KW-0813">Transport</keyword>
<dbReference type="GO" id="GO:0045259">
    <property type="term" value="C:proton-transporting ATP synthase complex"/>
    <property type="evidence" value="ECO:0007669"/>
    <property type="project" value="UniProtKB-UniRule"/>
</dbReference>
<keyword evidence="14" id="KW-1185">Reference proteome</keyword>
<evidence type="ECO:0000256" key="4">
    <source>
        <dbReference type="ARBA" id="ARBA00022547"/>
    </source>
</evidence>
<evidence type="ECO:0000256" key="3">
    <source>
        <dbReference type="ARBA" id="ARBA00022448"/>
    </source>
</evidence>
<dbReference type="EMBL" id="CADCXU010004430">
    <property type="protein sequence ID" value="CAA9996151.1"/>
    <property type="molecule type" value="Genomic_DNA"/>
</dbReference>
<evidence type="ECO:0000313" key="12">
    <source>
        <dbReference type="EMBL" id="CAA9996151.1"/>
    </source>
</evidence>
<evidence type="ECO:0000256" key="8">
    <source>
        <dbReference type="ARBA" id="ARBA00023128"/>
    </source>
</evidence>
<accession>A0A6H5G2X3</accession>
<dbReference type="GO" id="GO:0015078">
    <property type="term" value="F:proton transmembrane transporter activity"/>
    <property type="evidence" value="ECO:0007669"/>
    <property type="project" value="InterPro"/>
</dbReference>
<evidence type="ECO:0000256" key="1">
    <source>
        <dbReference type="ARBA" id="ARBA00004273"/>
    </source>
</evidence>
<sequence length="85" mass="10204">MTLESHAPLPPLRVSPLIKFFRYAFLVWGIRRGISQQEFYRDRYKVENAKYFRRELFEKISALKEKPYEEIFPDEELTNGGEDSD</sequence>
<proteinExistence type="inferred from homology"/>
<comment type="subunit">
    <text evidence="11">F-type ATPases have 2 components, CF(1) - the catalytic core - and CF(0) - the membrane proton channel. CF(1) and CF(0) have multiple subunits.</text>
</comment>